<evidence type="ECO:0000313" key="2">
    <source>
        <dbReference type="Proteomes" id="UP000185608"/>
    </source>
</evidence>
<sequence>MSESTVDATGYDLLLDRVRPAAQQILAKGAKGSGKTVFALDIARRLHADMDGDLQIATNIKGPDEHEDVTFIETMSGLLEWVRDTEGEKLAVMDEWSTTMNAHAHPGGEIRQTVSRFVNALRKGKGGSTRLLIVGHQHDTDIASILRTQSDVVIDKAGKADEGLADQADVYDGWTSYIQEDAEFRVRGLQDVPEDSTWGADTNYFAYFEPDLDNPRQQIKRGKLVEDWEQYQEADDPAEAGENLRSCRGTKANEDPCQATVKHESGYCYQHRDQWDGDPDPRLGGD</sequence>
<dbReference type="PATRIC" id="fig|1855411.3.peg.938"/>
<name>A0A1D8S446_9EURY</name>
<dbReference type="EMBL" id="CP016070">
    <property type="protein sequence ID" value="AOW80123.1"/>
    <property type="molecule type" value="Genomic_DNA"/>
</dbReference>
<dbReference type="AlphaFoldDB" id="A0A1D8S446"/>
<organism evidence="1 2">
    <name type="scientific">Halodesulfurarchaeum formicicum</name>
    <dbReference type="NCBI Taxonomy" id="1873524"/>
    <lineage>
        <taxon>Archaea</taxon>
        <taxon>Methanobacteriati</taxon>
        <taxon>Methanobacteriota</taxon>
        <taxon>Stenosarchaea group</taxon>
        <taxon>Halobacteria</taxon>
        <taxon>Halobacteriales</taxon>
        <taxon>Halobacteriaceae</taxon>
        <taxon>Halodesulfurarchaeum</taxon>
    </lineage>
</organism>
<proteinExistence type="predicted"/>
<dbReference type="KEGG" id="halh:HTSR_0938"/>
<gene>
    <name evidence="1" type="ORF">HTSR_0938</name>
</gene>
<accession>A0A1D8S446</accession>
<protein>
    <submittedName>
        <fullName evidence="1">Uncharacterized protein</fullName>
    </submittedName>
</protein>
<reference evidence="1 2" key="1">
    <citation type="submission" date="2016-06" db="EMBL/GenBank/DDBJ databases">
        <title>Discovery of anaerobic lithoheterotrophic haloarchaeon capable of sulfur respiration by hydrogen and formate.</title>
        <authorList>
            <person name="Sorokin D.Y."/>
            <person name="Kublanov I.V."/>
            <person name="Roman P."/>
            <person name="Sinninghe Damste J.S."/>
            <person name="Golyshin P.N."/>
            <person name="Rojo D."/>
            <person name="Ciordia S."/>
            <person name="Mena Md.C."/>
            <person name="Ferrer M."/>
            <person name="Smedile F."/>
            <person name="Messina E."/>
            <person name="La Cono V."/>
            <person name="Yakimov M.M."/>
        </authorList>
    </citation>
    <scope>NUCLEOTIDE SEQUENCE [LARGE SCALE GENOMIC DNA]</scope>
    <source>
        <strain evidence="1 2">HTSR1</strain>
    </source>
</reference>
<dbReference type="Proteomes" id="UP000185608">
    <property type="component" value="Chromosome"/>
</dbReference>
<evidence type="ECO:0000313" key="1">
    <source>
        <dbReference type="EMBL" id="AOW80123.1"/>
    </source>
</evidence>